<dbReference type="PANTHER" id="PTHR23020:SF20">
    <property type="entry name" value="CHK KINASE-LIKE DOMAIN-CONTAINING PROTEIN"/>
    <property type="match status" value="1"/>
</dbReference>
<accession>A0A9P1N973</accession>
<dbReference type="AlphaFoldDB" id="A0A9P1N973"/>
<dbReference type="Pfam" id="PF07914">
    <property type="entry name" value="DUF1679"/>
    <property type="match status" value="1"/>
</dbReference>
<evidence type="ECO:0000259" key="1">
    <source>
        <dbReference type="SMART" id="SM00587"/>
    </source>
</evidence>
<dbReference type="Proteomes" id="UP001152747">
    <property type="component" value="Unassembled WGS sequence"/>
</dbReference>
<reference evidence="2" key="1">
    <citation type="submission" date="2022-11" db="EMBL/GenBank/DDBJ databases">
        <authorList>
            <person name="Kikuchi T."/>
        </authorList>
    </citation>
    <scope>NUCLEOTIDE SEQUENCE</scope>
    <source>
        <strain evidence="2">PS1010</strain>
    </source>
</reference>
<proteinExistence type="predicted"/>
<sequence length="395" mass="44659">MSNDLIIPDVPLTKTWLADVMEKKLGVRPTVGTSSTLVNGELGYMSMIRKVGLNFEVDGDDSEFPKSVVLKITTTGKGLDAIEGASGDMEAPSEADKSMTEQFMHNTECDYYRVLSAANEKHIKIPKIYALEDTINKTTEVPVIVMEMFENCHLYDLIQGFSENQLFKLVDEIVALHVFSLTTEEWKKIKPDANIEKIMVEFHAVMHTITDKLSDSPGMEILKVYSRNTFEKNPHFLAENGQQYLNGNRLAVIAHGDMWAPQILWDSQENIAGIIDWQIAHPGSPMEDLQHLLSTCTTVENRKRLTKPLIDHYYQKLSAGLEAKGVKVPWTREQIDEEYKFQLVASSAFTIFANGFWANSPILQTDGKPDIARITESFARCQSFIKETVEAWNME</sequence>
<evidence type="ECO:0000313" key="3">
    <source>
        <dbReference type="Proteomes" id="UP001152747"/>
    </source>
</evidence>
<dbReference type="SUPFAM" id="SSF56112">
    <property type="entry name" value="Protein kinase-like (PK-like)"/>
    <property type="match status" value="1"/>
</dbReference>
<organism evidence="2 3">
    <name type="scientific">Caenorhabditis angaria</name>
    <dbReference type="NCBI Taxonomy" id="860376"/>
    <lineage>
        <taxon>Eukaryota</taxon>
        <taxon>Metazoa</taxon>
        <taxon>Ecdysozoa</taxon>
        <taxon>Nematoda</taxon>
        <taxon>Chromadorea</taxon>
        <taxon>Rhabditida</taxon>
        <taxon>Rhabditina</taxon>
        <taxon>Rhabditomorpha</taxon>
        <taxon>Rhabditoidea</taxon>
        <taxon>Rhabditidae</taxon>
        <taxon>Peloderinae</taxon>
        <taxon>Caenorhabditis</taxon>
    </lineage>
</organism>
<dbReference type="InterPro" id="IPR011009">
    <property type="entry name" value="Kinase-like_dom_sf"/>
</dbReference>
<dbReference type="SMART" id="SM00587">
    <property type="entry name" value="CHK"/>
    <property type="match status" value="1"/>
</dbReference>
<protein>
    <recommendedName>
        <fullName evidence="1">CHK kinase-like domain-containing protein</fullName>
    </recommendedName>
</protein>
<keyword evidence="3" id="KW-1185">Reference proteome</keyword>
<gene>
    <name evidence="2" type="ORF">CAMP_LOCUS15438</name>
</gene>
<dbReference type="OrthoDB" id="5873804at2759"/>
<evidence type="ECO:0000313" key="2">
    <source>
        <dbReference type="EMBL" id="CAI5452801.1"/>
    </source>
</evidence>
<dbReference type="PANTHER" id="PTHR23020">
    <property type="entry name" value="UNCHARACTERIZED NUCLEAR HORMONE RECEPTOR-RELATED"/>
    <property type="match status" value="1"/>
</dbReference>
<comment type="caution">
    <text evidence="2">The sequence shown here is derived from an EMBL/GenBank/DDBJ whole genome shotgun (WGS) entry which is preliminary data.</text>
</comment>
<dbReference type="Gene3D" id="3.90.1200.10">
    <property type="match status" value="1"/>
</dbReference>
<dbReference type="InterPro" id="IPR052961">
    <property type="entry name" value="Oxido-Kinase-like_Enzymes"/>
</dbReference>
<dbReference type="InterPro" id="IPR015897">
    <property type="entry name" value="CHK_kinase-like"/>
</dbReference>
<feature type="domain" description="CHK kinase-like" evidence="1">
    <location>
        <begin position="143"/>
        <end position="323"/>
    </location>
</feature>
<name>A0A9P1N973_9PELO</name>
<dbReference type="EMBL" id="CANHGI010000005">
    <property type="protein sequence ID" value="CAI5452801.1"/>
    <property type="molecule type" value="Genomic_DNA"/>
</dbReference>
<dbReference type="InterPro" id="IPR012877">
    <property type="entry name" value="Dhs-27"/>
</dbReference>